<comment type="caution">
    <text evidence="2">The sequence shown here is derived from an EMBL/GenBank/DDBJ whole genome shotgun (WGS) entry which is preliminary data.</text>
</comment>
<protein>
    <submittedName>
        <fullName evidence="2">Uncharacterized protein</fullName>
    </submittedName>
</protein>
<dbReference type="EMBL" id="JABEZX010000011">
    <property type="protein sequence ID" value="MBA0570367.1"/>
    <property type="molecule type" value="Genomic_DNA"/>
</dbReference>
<evidence type="ECO:0000313" key="3">
    <source>
        <dbReference type="Proteomes" id="UP000593572"/>
    </source>
</evidence>
<proteinExistence type="predicted"/>
<sequence length="61" mass="6832">MGDATPIEGFNDSNKHDTENEDIHNLEVAINPSPKTSNRGKRVLGIVQDKDKKIKTELEDQ</sequence>
<evidence type="ECO:0000313" key="2">
    <source>
        <dbReference type="EMBL" id="MBA0570367.1"/>
    </source>
</evidence>
<organism evidence="2 3">
    <name type="scientific">Gossypium lobatum</name>
    <dbReference type="NCBI Taxonomy" id="34289"/>
    <lineage>
        <taxon>Eukaryota</taxon>
        <taxon>Viridiplantae</taxon>
        <taxon>Streptophyta</taxon>
        <taxon>Embryophyta</taxon>
        <taxon>Tracheophyta</taxon>
        <taxon>Spermatophyta</taxon>
        <taxon>Magnoliopsida</taxon>
        <taxon>eudicotyledons</taxon>
        <taxon>Gunneridae</taxon>
        <taxon>Pentapetalae</taxon>
        <taxon>rosids</taxon>
        <taxon>malvids</taxon>
        <taxon>Malvales</taxon>
        <taxon>Malvaceae</taxon>
        <taxon>Malvoideae</taxon>
        <taxon>Gossypium</taxon>
    </lineage>
</organism>
<evidence type="ECO:0000256" key="1">
    <source>
        <dbReference type="SAM" id="MobiDB-lite"/>
    </source>
</evidence>
<reference evidence="2 3" key="1">
    <citation type="journal article" date="2019" name="Genome Biol. Evol.">
        <title>Insights into the evolution of the New World diploid cottons (Gossypium, subgenus Houzingenia) based on genome sequencing.</title>
        <authorList>
            <person name="Grover C.E."/>
            <person name="Arick M.A. 2nd"/>
            <person name="Thrash A."/>
            <person name="Conover J.L."/>
            <person name="Sanders W.S."/>
            <person name="Peterson D.G."/>
            <person name="Frelichowski J.E."/>
            <person name="Scheffler J.A."/>
            <person name="Scheffler B.E."/>
            <person name="Wendel J.F."/>
        </authorList>
    </citation>
    <scope>NUCLEOTIDE SEQUENCE [LARGE SCALE GENOMIC DNA]</scope>
    <source>
        <strain evidence="2">157</strain>
        <tissue evidence="2">Leaf</tissue>
    </source>
</reference>
<feature type="compositionally biased region" description="Basic and acidic residues" evidence="1">
    <location>
        <begin position="13"/>
        <end position="25"/>
    </location>
</feature>
<name>A0A7J8N049_9ROSI</name>
<dbReference type="Proteomes" id="UP000593572">
    <property type="component" value="Unassembled WGS sequence"/>
</dbReference>
<accession>A0A7J8N049</accession>
<feature type="region of interest" description="Disordered" evidence="1">
    <location>
        <begin position="1"/>
        <end position="44"/>
    </location>
</feature>
<dbReference type="AlphaFoldDB" id="A0A7J8N049"/>
<gene>
    <name evidence="2" type="ORF">Golob_004039</name>
</gene>
<keyword evidence="3" id="KW-1185">Reference proteome</keyword>